<dbReference type="GO" id="GO:0046677">
    <property type="term" value="P:response to antibiotic"/>
    <property type="evidence" value="ECO:0007669"/>
    <property type="project" value="UniProtKB-KW"/>
</dbReference>
<evidence type="ECO:0000256" key="25">
    <source>
        <dbReference type="ARBA" id="ARBA00049902"/>
    </source>
</evidence>
<evidence type="ECO:0000256" key="11">
    <source>
        <dbReference type="ARBA" id="ARBA00022676"/>
    </source>
</evidence>
<evidence type="ECO:0000256" key="24">
    <source>
        <dbReference type="ARBA" id="ARBA00044770"/>
    </source>
</evidence>
<dbReference type="EC" id="2.4.99.28" evidence="24"/>
<evidence type="ECO:0000256" key="26">
    <source>
        <dbReference type="ARBA" id="ARBA00060592"/>
    </source>
</evidence>
<dbReference type="SUPFAM" id="SSF53955">
    <property type="entry name" value="Lysozyme-like"/>
    <property type="match status" value="1"/>
</dbReference>
<keyword evidence="20" id="KW-0046">Antibiotic resistance</keyword>
<evidence type="ECO:0000256" key="5">
    <source>
        <dbReference type="ARBA" id="ARBA00007739"/>
    </source>
</evidence>
<dbReference type="PANTHER" id="PTHR32282">
    <property type="entry name" value="BINDING PROTEIN TRANSPEPTIDASE, PUTATIVE-RELATED"/>
    <property type="match status" value="1"/>
</dbReference>
<evidence type="ECO:0000256" key="19">
    <source>
        <dbReference type="ARBA" id="ARBA00023136"/>
    </source>
</evidence>
<gene>
    <name evidence="28" type="ORF">H9710_06775</name>
</gene>
<comment type="caution">
    <text evidence="28">The sequence shown here is derived from an EMBL/GenBank/DDBJ whole genome shotgun (WGS) entry which is preliminary data.</text>
</comment>
<comment type="similarity">
    <text evidence="4">In the C-terminal section; belongs to the transpeptidase family.</text>
</comment>
<dbReference type="EC" id="3.4.16.4" evidence="6"/>
<evidence type="ECO:0000313" key="28">
    <source>
        <dbReference type="EMBL" id="HJB98267.1"/>
    </source>
</evidence>
<reference evidence="28" key="2">
    <citation type="submission" date="2021-04" db="EMBL/GenBank/DDBJ databases">
        <authorList>
            <person name="Gilroy R."/>
        </authorList>
    </citation>
    <scope>NUCLEOTIDE SEQUENCE</scope>
    <source>
        <strain evidence="28">CHK185-1770</strain>
    </source>
</reference>
<evidence type="ECO:0000256" key="9">
    <source>
        <dbReference type="ARBA" id="ARBA00022645"/>
    </source>
</evidence>
<feature type="domain" description="Glycosyl transferase family 51" evidence="27">
    <location>
        <begin position="50"/>
        <end position="216"/>
    </location>
</feature>
<protein>
    <recommendedName>
        <fullName evidence="7">Penicillin-binding protein 1A</fullName>
        <ecNumber evidence="24">2.4.99.28</ecNumber>
        <ecNumber evidence="6">3.4.16.4</ecNumber>
    </recommendedName>
</protein>
<dbReference type="PANTHER" id="PTHR32282:SF11">
    <property type="entry name" value="PENICILLIN-BINDING PROTEIN 1B"/>
    <property type="match status" value="1"/>
</dbReference>
<keyword evidence="9" id="KW-0121">Carboxypeptidase</keyword>
<keyword evidence="18" id="KW-1133">Transmembrane helix</keyword>
<evidence type="ECO:0000256" key="3">
    <source>
        <dbReference type="ARBA" id="ARBA00004752"/>
    </source>
</evidence>
<dbReference type="Gene3D" id="1.10.3810.10">
    <property type="entry name" value="Biosynthetic peptidoglycan transglycosylase-like"/>
    <property type="match status" value="1"/>
</dbReference>
<reference evidence="28" key="1">
    <citation type="journal article" date="2021" name="PeerJ">
        <title>Extensive microbial diversity within the chicken gut microbiome revealed by metagenomics and culture.</title>
        <authorList>
            <person name="Gilroy R."/>
            <person name="Ravi A."/>
            <person name="Getino M."/>
            <person name="Pursley I."/>
            <person name="Horton D.L."/>
            <person name="Alikhan N.F."/>
            <person name="Baker D."/>
            <person name="Gharbi K."/>
            <person name="Hall N."/>
            <person name="Watson M."/>
            <person name="Adriaenssens E.M."/>
            <person name="Foster-Nyarko E."/>
            <person name="Jarju S."/>
            <person name="Secka A."/>
            <person name="Antonio M."/>
            <person name="Oren A."/>
            <person name="Chaudhuri R.R."/>
            <person name="La Ragione R."/>
            <person name="Hildebrand F."/>
            <person name="Pallen M.J."/>
        </authorList>
    </citation>
    <scope>NUCLEOTIDE SEQUENCE</scope>
    <source>
        <strain evidence="28">CHK185-1770</strain>
    </source>
</reference>
<evidence type="ECO:0000256" key="10">
    <source>
        <dbReference type="ARBA" id="ARBA00022670"/>
    </source>
</evidence>
<keyword evidence="21" id="KW-0511">Multifunctional enzyme</keyword>
<keyword evidence="19" id="KW-0472">Membrane</keyword>
<keyword evidence="22" id="KW-0961">Cell wall biogenesis/degradation</keyword>
<dbReference type="Pfam" id="PF00912">
    <property type="entry name" value="Transgly"/>
    <property type="match status" value="1"/>
</dbReference>
<proteinExistence type="inferred from homology"/>
<keyword evidence="13" id="KW-0812">Transmembrane</keyword>
<evidence type="ECO:0000256" key="21">
    <source>
        <dbReference type="ARBA" id="ARBA00023268"/>
    </source>
</evidence>
<comment type="similarity">
    <text evidence="5">In the N-terminal section; belongs to the glycosyltransferase 51 family.</text>
</comment>
<dbReference type="GO" id="GO:0009002">
    <property type="term" value="F:serine-type D-Ala-D-Ala carboxypeptidase activity"/>
    <property type="evidence" value="ECO:0007669"/>
    <property type="project" value="UniProtKB-EC"/>
</dbReference>
<evidence type="ECO:0000256" key="23">
    <source>
        <dbReference type="ARBA" id="ARBA00034000"/>
    </source>
</evidence>
<evidence type="ECO:0000256" key="6">
    <source>
        <dbReference type="ARBA" id="ARBA00012448"/>
    </source>
</evidence>
<evidence type="ECO:0000256" key="12">
    <source>
        <dbReference type="ARBA" id="ARBA00022679"/>
    </source>
</evidence>
<keyword evidence="12" id="KW-0808">Transferase</keyword>
<keyword evidence="16" id="KW-0735">Signal-anchor</keyword>
<evidence type="ECO:0000256" key="17">
    <source>
        <dbReference type="ARBA" id="ARBA00022984"/>
    </source>
</evidence>
<evidence type="ECO:0000256" key="16">
    <source>
        <dbReference type="ARBA" id="ARBA00022968"/>
    </source>
</evidence>
<dbReference type="GO" id="GO:0006508">
    <property type="term" value="P:proteolysis"/>
    <property type="evidence" value="ECO:0007669"/>
    <property type="project" value="UniProtKB-KW"/>
</dbReference>
<dbReference type="InterPro" id="IPR050396">
    <property type="entry name" value="Glycosyltr_51/Transpeptidase"/>
</dbReference>
<name>A0A9D2SGA9_9FIRM</name>
<evidence type="ECO:0000256" key="20">
    <source>
        <dbReference type="ARBA" id="ARBA00023251"/>
    </source>
</evidence>
<dbReference type="GO" id="GO:0030288">
    <property type="term" value="C:outer membrane-bounded periplasmic space"/>
    <property type="evidence" value="ECO:0007669"/>
    <property type="project" value="TreeGrafter"/>
</dbReference>
<keyword evidence="10" id="KW-0645">Protease</keyword>
<keyword evidence="8" id="KW-1003">Cell membrane</keyword>
<dbReference type="EMBL" id="DWXG01000052">
    <property type="protein sequence ID" value="HJB98267.1"/>
    <property type="molecule type" value="Genomic_DNA"/>
</dbReference>
<keyword evidence="17" id="KW-0573">Peptidoglycan synthesis</keyword>
<dbReference type="AlphaFoldDB" id="A0A9D2SGA9"/>
<comment type="pathway">
    <text evidence="3">Cell wall biogenesis; peptidoglycan biosynthesis.</text>
</comment>
<dbReference type="InterPro" id="IPR023346">
    <property type="entry name" value="Lysozyme-like_dom_sf"/>
</dbReference>
<dbReference type="FunFam" id="1.10.3810.10:FF:000001">
    <property type="entry name" value="Penicillin-binding protein 1A"/>
    <property type="match status" value="1"/>
</dbReference>
<evidence type="ECO:0000256" key="15">
    <source>
        <dbReference type="ARBA" id="ARBA00022960"/>
    </source>
</evidence>
<evidence type="ECO:0000256" key="22">
    <source>
        <dbReference type="ARBA" id="ARBA00023316"/>
    </source>
</evidence>
<comment type="function">
    <text evidence="1">Cell wall formation. Synthesis of cross-linked peptidoglycan from the lipid intermediates. The enzyme has a penicillin-insensitive transglycosylase N-terminal domain (formation of linear glycan strands) and a penicillin-sensitive transpeptidase C-terminal domain (cross-linking of the peptide subunits).</text>
</comment>
<evidence type="ECO:0000256" key="8">
    <source>
        <dbReference type="ARBA" id="ARBA00022475"/>
    </source>
</evidence>
<evidence type="ECO:0000256" key="7">
    <source>
        <dbReference type="ARBA" id="ARBA00018638"/>
    </source>
</evidence>
<evidence type="ECO:0000256" key="1">
    <source>
        <dbReference type="ARBA" id="ARBA00002624"/>
    </source>
</evidence>
<comment type="subcellular location">
    <subcellularLocation>
        <location evidence="2">Cell membrane</location>
        <topology evidence="2">Single-pass type II membrane protein</topology>
    </subcellularLocation>
</comment>
<dbReference type="InterPro" id="IPR001264">
    <property type="entry name" value="Glyco_trans_51"/>
</dbReference>
<keyword evidence="14" id="KW-0378">Hydrolase</keyword>
<dbReference type="GO" id="GO:0009252">
    <property type="term" value="P:peptidoglycan biosynthetic process"/>
    <property type="evidence" value="ECO:0007669"/>
    <property type="project" value="UniProtKB-KW"/>
</dbReference>
<accession>A0A9D2SGA9</accession>
<dbReference type="GO" id="GO:0071555">
    <property type="term" value="P:cell wall organization"/>
    <property type="evidence" value="ECO:0007669"/>
    <property type="project" value="UniProtKB-KW"/>
</dbReference>
<dbReference type="GO" id="GO:0005886">
    <property type="term" value="C:plasma membrane"/>
    <property type="evidence" value="ECO:0007669"/>
    <property type="project" value="UniProtKB-SubCell"/>
</dbReference>
<evidence type="ECO:0000256" key="18">
    <source>
        <dbReference type="ARBA" id="ARBA00022989"/>
    </source>
</evidence>
<keyword evidence="15" id="KW-0133">Cell shape</keyword>
<evidence type="ECO:0000256" key="13">
    <source>
        <dbReference type="ARBA" id="ARBA00022692"/>
    </source>
</evidence>
<dbReference type="GO" id="GO:0008360">
    <property type="term" value="P:regulation of cell shape"/>
    <property type="evidence" value="ECO:0007669"/>
    <property type="project" value="UniProtKB-KW"/>
</dbReference>
<comment type="catalytic activity">
    <reaction evidence="23">
        <text>Preferential cleavage: (Ac)2-L-Lys-D-Ala-|-D-Ala. Also transpeptidation of peptidyl-alanyl moieties that are N-acyl substituents of D-alanine.</text>
        <dbReference type="EC" id="3.4.16.4"/>
    </reaction>
</comment>
<dbReference type="Proteomes" id="UP000826793">
    <property type="component" value="Unassembled WGS sequence"/>
</dbReference>
<dbReference type="InterPro" id="IPR036950">
    <property type="entry name" value="PBP_transglycosylase"/>
</dbReference>
<evidence type="ECO:0000256" key="2">
    <source>
        <dbReference type="ARBA" id="ARBA00004401"/>
    </source>
</evidence>
<dbReference type="GO" id="GO:0008955">
    <property type="term" value="F:peptidoglycan glycosyltransferase activity"/>
    <property type="evidence" value="ECO:0007669"/>
    <property type="project" value="UniProtKB-EC"/>
</dbReference>
<comment type="pathway">
    <text evidence="26">Glycan biosynthesis.</text>
</comment>
<organism evidence="28 29">
    <name type="scientific">Candidatus Acutalibacter pullicola</name>
    <dbReference type="NCBI Taxonomy" id="2838417"/>
    <lineage>
        <taxon>Bacteria</taxon>
        <taxon>Bacillati</taxon>
        <taxon>Bacillota</taxon>
        <taxon>Clostridia</taxon>
        <taxon>Eubacteriales</taxon>
        <taxon>Acutalibacteraceae</taxon>
        <taxon>Acutalibacter</taxon>
    </lineage>
</organism>
<evidence type="ECO:0000259" key="27">
    <source>
        <dbReference type="Pfam" id="PF00912"/>
    </source>
</evidence>
<sequence>MKVLRIARNLLLGVLALVLCALVTLAFLGWQMYTQALETMPLDQKVKQVRSQEGYTTFQELPDTYVEAVLAAEDHRFYQHGGVDVIALGRALVNDLKAMSFVEGGSTITQQLAKNLYFTQEKELTRKVAEAFMAFHLEANYTKEEIFELYVNSIYFGSGCYNVATASQTYFGVEPEQMTAEQATLLAGIPNAPSMYDLTVNPDLAGQRQRQVVQLMVKYEYLTEEEASAILAA</sequence>
<keyword evidence="11" id="KW-0328">Glycosyltransferase</keyword>
<evidence type="ECO:0000313" key="29">
    <source>
        <dbReference type="Proteomes" id="UP000826793"/>
    </source>
</evidence>
<evidence type="ECO:0000256" key="4">
    <source>
        <dbReference type="ARBA" id="ARBA00007090"/>
    </source>
</evidence>
<evidence type="ECO:0000256" key="14">
    <source>
        <dbReference type="ARBA" id="ARBA00022801"/>
    </source>
</evidence>
<comment type="catalytic activity">
    <reaction evidence="25">
        <text>[GlcNAc-(1-&gt;4)-Mur2Ac(oyl-L-Ala-gamma-D-Glu-L-Lys-D-Ala-D-Ala)](n)-di-trans,octa-cis-undecaprenyl diphosphate + beta-D-GlcNAc-(1-&gt;4)-Mur2Ac(oyl-L-Ala-gamma-D-Glu-L-Lys-D-Ala-D-Ala)-di-trans,octa-cis-undecaprenyl diphosphate = [GlcNAc-(1-&gt;4)-Mur2Ac(oyl-L-Ala-gamma-D-Glu-L-Lys-D-Ala-D-Ala)](n+1)-di-trans,octa-cis-undecaprenyl diphosphate + di-trans,octa-cis-undecaprenyl diphosphate + H(+)</text>
        <dbReference type="Rhea" id="RHEA:23708"/>
        <dbReference type="Rhea" id="RHEA-COMP:9602"/>
        <dbReference type="Rhea" id="RHEA-COMP:9603"/>
        <dbReference type="ChEBI" id="CHEBI:15378"/>
        <dbReference type="ChEBI" id="CHEBI:58405"/>
        <dbReference type="ChEBI" id="CHEBI:60033"/>
        <dbReference type="ChEBI" id="CHEBI:78435"/>
        <dbReference type="EC" id="2.4.99.28"/>
    </reaction>
</comment>